<dbReference type="EMBL" id="ML975150">
    <property type="protein sequence ID" value="KAF1816713.1"/>
    <property type="molecule type" value="Genomic_DNA"/>
</dbReference>
<reference evidence="10" key="3">
    <citation type="submission" date="2025-04" db="UniProtKB">
        <authorList>
            <consortium name="RefSeq"/>
        </authorList>
    </citation>
    <scope>IDENTIFICATION</scope>
    <source>
        <strain evidence="10">CBS 781.70</strain>
    </source>
</reference>
<dbReference type="GO" id="GO:0006364">
    <property type="term" value="P:rRNA processing"/>
    <property type="evidence" value="ECO:0007669"/>
    <property type="project" value="UniProtKB-KW"/>
</dbReference>
<dbReference type="Pfam" id="PF00400">
    <property type="entry name" value="WD40"/>
    <property type="match status" value="1"/>
</dbReference>
<comment type="subcellular location">
    <subcellularLocation>
        <location evidence="1">Nucleus</location>
        <location evidence="1">Nucleolus</location>
    </subcellularLocation>
</comment>
<dbReference type="GO" id="GO:0032040">
    <property type="term" value="C:small-subunit processome"/>
    <property type="evidence" value="ECO:0007669"/>
    <property type="project" value="TreeGrafter"/>
</dbReference>
<feature type="region of interest" description="Disordered" evidence="7">
    <location>
        <begin position="154"/>
        <end position="189"/>
    </location>
</feature>
<reference evidence="10" key="2">
    <citation type="submission" date="2020-04" db="EMBL/GenBank/DDBJ databases">
        <authorList>
            <consortium name="NCBI Genome Project"/>
        </authorList>
    </citation>
    <scope>NUCLEOTIDE SEQUENCE</scope>
    <source>
        <strain evidence="10">CBS 781.70</strain>
    </source>
</reference>
<feature type="compositionally biased region" description="Acidic residues" evidence="7">
    <location>
        <begin position="171"/>
        <end position="185"/>
    </location>
</feature>
<dbReference type="InterPro" id="IPR045161">
    <property type="entry name" value="Utp18"/>
</dbReference>
<dbReference type="AlphaFoldDB" id="A0A6G1GF84"/>
<dbReference type="GO" id="GO:0034388">
    <property type="term" value="C:Pwp2p-containing subcomplex of 90S preribosome"/>
    <property type="evidence" value="ECO:0007669"/>
    <property type="project" value="TreeGrafter"/>
</dbReference>
<proteinExistence type="inferred from homology"/>
<evidence type="ECO:0000256" key="5">
    <source>
        <dbReference type="ARBA" id="ARBA00023242"/>
    </source>
</evidence>
<evidence type="ECO:0000256" key="2">
    <source>
        <dbReference type="ARBA" id="ARBA00022552"/>
    </source>
</evidence>
<gene>
    <name evidence="8 10" type="ORF">P152DRAFT_454936</name>
</gene>
<evidence type="ECO:0000256" key="6">
    <source>
        <dbReference type="ARBA" id="ARBA00025767"/>
    </source>
</evidence>
<keyword evidence="9" id="KW-1185">Reference proteome</keyword>
<reference evidence="8 10" key="1">
    <citation type="submission" date="2020-01" db="EMBL/GenBank/DDBJ databases">
        <authorList>
            <consortium name="DOE Joint Genome Institute"/>
            <person name="Haridas S."/>
            <person name="Albert R."/>
            <person name="Binder M."/>
            <person name="Bloem J."/>
            <person name="Labutti K."/>
            <person name="Salamov A."/>
            <person name="Andreopoulos B."/>
            <person name="Baker S.E."/>
            <person name="Barry K."/>
            <person name="Bills G."/>
            <person name="Bluhm B.H."/>
            <person name="Cannon C."/>
            <person name="Castanera R."/>
            <person name="Culley D.E."/>
            <person name="Daum C."/>
            <person name="Ezra D."/>
            <person name="Gonzalez J.B."/>
            <person name="Henrissat B."/>
            <person name="Kuo A."/>
            <person name="Liang C."/>
            <person name="Lipzen A."/>
            <person name="Lutzoni F."/>
            <person name="Magnuson J."/>
            <person name="Mondo S."/>
            <person name="Nolan M."/>
            <person name="Ohm R."/>
            <person name="Pangilinan J."/>
            <person name="Park H.-J."/>
            <person name="Ramirez L."/>
            <person name="Alfaro M."/>
            <person name="Sun H."/>
            <person name="Tritt A."/>
            <person name="Yoshinaga Y."/>
            <person name="Zwiers L.-H."/>
            <person name="Turgeon B.G."/>
            <person name="Goodwin S.B."/>
            <person name="Spatafora J.W."/>
            <person name="Crous P.W."/>
            <person name="Grigoriev I.V."/>
        </authorList>
    </citation>
    <scope>NUCLEOTIDE SEQUENCE</scope>
    <source>
        <strain evidence="8 10">CBS 781.70</strain>
    </source>
</reference>
<keyword evidence="2" id="KW-0698">rRNA processing</keyword>
<evidence type="ECO:0000313" key="9">
    <source>
        <dbReference type="Proteomes" id="UP000504638"/>
    </source>
</evidence>
<dbReference type="FunFam" id="2.130.10.10:FF:000549">
    <property type="entry name" value="Small nucleolar ribonucleoprotein complex subunit"/>
    <property type="match status" value="1"/>
</dbReference>
<dbReference type="InterPro" id="IPR001680">
    <property type="entry name" value="WD40_rpt"/>
</dbReference>
<evidence type="ECO:0000256" key="3">
    <source>
        <dbReference type="ARBA" id="ARBA00022574"/>
    </source>
</evidence>
<dbReference type="OrthoDB" id="1935146at2759"/>
<accession>A0A6G1GF84</accession>
<dbReference type="PANTHER" id="PTHR18359">
    <property type="entry name" value="WD-REPEAT PROTEIN-RELATED"/>
    <property type="match status" value="1"/>
</dbReference>
<comment type="similarity">
    <text evidence="6">Belongs to the WD repeat UTP18 family.</text>
</comment>
<evidence type="ECO:0000313" key="10">
    <source>
        <dbReference type="RefSeq" id="XP_033538344.1"/>
    </source>
</evidence>
<dbReference type="InterPro" id="IPR036322">
    <property type="entry name" value="WD40_repeat_dom_sf"/>
</dbReference>
<evidence type="ECO:0000313" key="8">
    <source>
        <dbReference type="EMBL" id="KAF1816713.1"/>
    </source>
</evidence>
<dbReference type="RefSeq" id="XP_033538344.1">
    <property type="nucleotide sequence ID" value="XM_033678685.1"/>
</dbReference>
<organism evidence="8">
    <name type="scientific">Eremomyces bilateralis CBS 781.70</name>
    <dbReference type="NCBI Taxonomy" id="1392243"/>
    <lineage>
        <taxon>Eukaryota</taxon>
        <taxon>Fungi</taxon>
        <taxon>Dikarya</taxon>
        <taxon>Ascomycota</taxon>
        <taxon>Pezizomycotina</taxon>
        <taxon>Dothideomycetes</taxon>
        <taxon>Dothideomycetes incertae sedis</taxon>
        <taxon>Eremomycetales</taxon>
        <taxon>Eremomycetaceae</taxon>
        <taxon>Eremomyces</taxon>
    </lineage>
</organism>
<keyword evidence="3" id="KW-0853">WD repeat</keyword>
<dbReference type="SUPFAM" id="SSF50978">
    <property type="entry name" value="WD40 repeat-like"/>
    <property type="match status" value="1"/>
</dbReference>
<evidence type="ECO:0000256" key="4">
    <source>
        <dbReference type="ARBA" id="ARBA00022737"/>
    </source>
</evidence>
<dbReference type="Proteomes" id="UP000504638">
    <property type="component" value="Unplaced"/>
</dbReference>
<dbReference type="PANTHER" id="PTHR18359:SF0">
    <property type="entry name" value="U3 SMALL NUCLEOLAR RNA-ASSOCIATED PROTEIN 18 HOMOLOG"/>
    <property type="match status" value="1"/>
</dbReference>
<name>A0A6G1GF84_9PEZI</name>
<dbReference type="GeneID" id="54419255"/>
<evidence type="ECO:0000256" key="7">
    <source>
        <dbReference type="SAM" id="MobiDB-lite"/>
    </source>
</evidence>
<sequence>MPDMDLENDVLMHSDKDSDEEELERLVFGDSEGFRDRLKSVGQSTQELLRVGEEDENDEFRGLDDDALFFVDEGPGVPAQSDAQAIQHQTSTPYLDGRQAAWEDSDDERITVSLSSVPRLRKLRVTEGEDLVTGKEYVRRLRIQYERLHPRPAWADVGKQNGTSRKRTAGDSDDEDDGESSDDDLPSSRPLAQLLKDASLFSASDASHPRKKRKLRPEVIDIQRIKGVTGTQHSAITSLHFHPNLSLLLSSGPASTLYLHHINGDPTDPATPHPLLTSLHMRRTPLTTTLFSPAPSDPRIFLSARRKYFHTWDLSTGHVSKISRIYAHQHEQRSMEHMSLSPDGRYLALRGTAKKGGGVVNVLSADTMQWHSQVRVTSEQGVADFAWWTDAKGMTVAGKNGEVSEWSLAEGRVIARWADEGAVGTSVISLGGRSGHEGWLGGDRWVVIGSSTGIVNVYDRGAWRDEANETDMDDNAGVPSRPKPTKVLDHLTTPISHLRFSPDGQLLVMASRWKKDALRLVHLPSCTVYRNWPTADTPLGRVSAVALGEKGVNGELVLAVANEQGKINMWEIKA</sequence>
<dbReference type="SMART" id="SM00320">
    <property type="entry name" value="WD40"/>
    <property type="match status" value="3"/>
</dbReference>
<keyword evidence="5" id="KW-0539">Nucleus</keyword>
<dbReference type="Gene3D" id="2.130.10.10">
    <property type="entry name" value="YVTN repeat-like/Quinoprotein amine dehydrogenase"/>
    <property type="match status" value="1"/>
</dbReference>
<keyword evidence="4" id="KW-0677">Repeat</keyword>
<feature type="region of interest" description="Disordered" evidence="7">
    <location>
        <begin position="1"/>
        <end position="23"/>
    </location>
</feature>
<protein>
    <submittedName>
        <fullName evidence="8 10">WD40 repeat-like protein</fullName>
    </submittedName>
</protein>
<evidence type="ECO:0000256" key="1">
    <source>
        <dbReference type="ARBA" id="ARBA00004604"/>
    </source>
</evidence>
<dbReference type="InterPro" id="IPR015943">
    <property type="entry name" value="WD40/YVTN_repeat-like_dom_sf"/>
</dbReference>